<accession>A0ABS6MJW3</accession>
<organism evidence="8 9">
    <name type="scientific">Arsukibacterium indicum</name>
    <dbReference type="NCBI Taxonomy" id="2848612"/>
    <lineage>
        <taxon>Bacteria</taxon>
        <taxon>Pseudomonadati</taxon>
        <taxon>Pseudomonadota</taxon>
        <taxon>Gammaproteobacteria</taxon>
        <taxon>Chromatiales</taxon>
        <taxon>Chromatiaceae</taxon>
        <taxon>Arsukibacterium</taxon>
    </lineage>
</organism>
<dbReference type="EMBL" id="JAHRID010000003">
    <property type="protein sequence ID" value="MBV2129040.1"/>
    <property type="molecule type" value="Genomic_DNA"/>
</dbReference>
<dbReference type="Pfam" id="PF13424">
    <property type="entry name" value="TPR_12"/>
    <property type="match status" value="1"/>
</dbReference>
<evidence type="ECO:0000256" key="7">
    <source>
        <dbReference type="SAM" id="SignalP"/>
    </source>
</evidence>
<feature type="repeat" description="TPR" evidence="5">
    <location>
        <begin position="216"/>
        <end position="249"/>
    </location>
</feature>
<feature type="transmembrane region" description="Helical" evidence="6">
    <location>
        <begin position="451"/>
        <end position="471"/>
    </location>
</feature>
<keyword evidence="6" id="KW-0472">Membrane</keyword>
<keyword evidence="3" id="KW-0677">Repeat</keyword>
<evidence type="ECO:0000256" key="2">
    <source>
        <dbReference type="ARBA" id="ARBA00022490"/>
    </source>
</evidence>
<evidence type="ECO:0000256" key="5">
    <source>
        <dbReference type="PROSITE-ProRule" id="PRU00339"/>
    </source>
</evidence>
<dbReference type="PROSITE" id="PS50005">
    <property type="entry name" value="TPR"/>
    <property type="match status" value="1"/>
</dbReference>
<reference evidence="8 9" key="1">
    <citation type="submission" date="2021-06" db="EMBL/GenBank/DDBJ databases">
        <title>Rheinheimera indica sp. nov., isolated from deep-sea sediment.</title>
        <authorList>
            <person name="Wang Z."/>
            <person name="Zhang X.-Y."/>
        </authorList>
    </citation>
    <scope>NUCLEOTIDE SEQUENCE [LARGE SCALE GENOMIC DNA]</scope>
    <source>
        <strain evidence="8 9">SM2107</strain>
    </source>
</reference>
<keyword evidence="4 5" id="KW-0802">TPR repeat</keyword>
<evidence type="ECO:0000256" key="1">
    <source>
        <dbReference type="ARBA" id="ARBA00004496"/>
    </source>
</evidence>
<sequence>MRMPRTILLCGLVCYSLLCSQNALATGLVERLKSASEDHELVITTLLASEAPRHYSDWLVLAQAYLSADNKDAALQALQQASELAVNNHQHAHVALLRAKVYGILFRDTRHAISYLQQAETLLHDSEGAEQQQLYSDVLTNFAQAYNQLGDLARAEHFASQSLQLALKLTDPTKELAARIMLGRLALQNNRFSQAHQHLRQAMLLADQLNDTDALASVHFRLGMAYRKIAEHDLALDHMQQAATLYQRLNNLSSYSYALVYIAESYLEKPEGIAQAEQYLLDALAISTQINNVMRTAIVKQSLGRASMLKGDNQQAAQYYNAALQQFRQIGAQTYVQESALAFAELLFLQQQYNETQQILAELNPTIDNAANYLQARYYDLRARLAEQHQDWQAAYLLQQQASQLQFTELTATTTEKLNELKHHLSQSNARHDNEAQWLSQQRAIQITLRYWQLSAAILALLLTLSIFLYFRQRRHSPDKLPVQMPVLLSHSWNRFCERLQQDGKNKQPLHFLAFAIDNNQQLKLDKGEETLRQPLQIALNKLSDPQISGYCIDNDVLWLGYRAGADETARFARQLEYGIQQAMAPLLGDSRLISLQLDITQLLGAQWQTQDLTALREALWLSWKLASLADDHSRCWQLQLKAEQSRPCEWRSSNIRHDMISALQLGTLILSLNQEALPATLSALLVAGAADISES</sequence>
<evidence type="ECO:0000313" key="8">
    <source>
        <dbReference type="EMBL" id="MBV2129040.1"/>
    </source>
</evidence>
<name>A0ABS6MJW3_9GAMM</name>
<feature type="signal peptide" evidence="7">
    <location>
        <begin position="1"/>
        <end position="25"/>
    </location>
</feature>
<feature type="chain" id="PRO_5045718361" evidence="7">
    <location>
        <begin position="26"/>
        <end position="696"/>
    </location>
</feature>
<proteinExistence type="predicted"/>
<protein>
    <submittedName>
        <fullName evidence="8">Tetratricopeptide repeat protein</fullName>
    </submittedName>
</protein>
<evidence type="ECO:0000256" key="6">
    <source>
        <dbReference type="SAM" id="Phobius"/>
    </source>
</evidence>
<evidence type="ECO:0000256" key="3">
    <source>
        <dbReference type="ARBA" id="ARBA00022737"/>
    </source>
</evidence>
<keyword evidence="6" id="KW-0812">Transmembrane</keyword>
<keyword evidence="6" id="KW-1133">Transmembrane helix</keyword>
<dbReference type="InterPro" id="IPR051476">
    <property type="entry name" value="Bac_ResReg_Asp_Phosphatase"/>
</dbReference>
<keyword evidence="7" id="KW-0732">Signal</keyword>
<dbReference type="SMART" id="SM00028">
    <property type="entry name" value="TPR"/>
    <property type="match status" value="5"/>
</dbReference>
<dbReference type="PANTHER" id="PTHR46630">
    <property type="entry name" value="TETRATRICOPEPTIDE REPEAT PROTEIN 29"/>
    <property type="match status" value="1"/>
</dbReference>
<dbReference type="Proteomes" id="UP000704611">
    <property type="component" value="Unassembled WGS sequence"/>
</dbReference>
<comment type="subcellular location">
    <subcellularLocation>
        <location evidence="1">Cytoplasm</location>
    </subcellularLocation>
</comment>
<evidence type="ECO:0000256" key="4">
    <source>
        <dbReference type="ARBA" id="ARBA00022803"/>
    </source>
</evidence>
<keyword evidence="2" id="KW-0963">Cytoplasm</keyword>
<dbReference type="RefSeq" id="WP_217668672.1">
    <property type="nucleotide sequence ID" value="NZ_JAHRID010000003.1"/>
</dbReference>
<evidence type="ECO:0000313" key="9">
    <source>
        <dbReference type="Proteomes" id="UP000704611"/>
    </source>
</evidence>
<dbReference type="InterPro" id="IPR019734">
    <property type="entry name" value="TPR_rpt"/>
</dbReference>
<gene>
    <name evidence="8" type="ORF">KQY15_08045</name>
</gene>
<keyword evidence="9" id="KW-1185">Reference proteome</keyword>
<dbReference type="PANTHER" id="PTHR46630:SF1">
    <property type="entry name" value="TETRATRICOPEPTIDE REPEAT PROTEIN 29"/>
    <property type="match status" value="1"/>
</dbReference>
<comment type="caution">
    <text evidence="8">The sequence shown here is derived from an EMBL/GenBank/DDBJ whole genome shotgun (WGS) entry which is preliminary data.</text>
</comment>